<dbReference type="PROSITE" id="PS51379">
    <property type="entry name" value="4FE4S_FER_2"/>
    <property type="match status" value="1"/>
</dbReference>
<comment type="cofactor">
    <cofactor evidence="1">
        <name>[4Fe-4S] cluster</name>
        <dbReference type="ChEBI" id="CHEBI:49883"/>
    </cofactor>
</comment>
<organism evidence="3 4">
    <name type="scientific">Oceanobacillus indicireducens</name>
    <dbReference type="NCBI Taxonomy" id="1004261"/>
    <lineage>
        <taxon>Bacteria</taxon>
        <taxon>Bacillati</taxon>
        <taxon>Bacillota</taxon>
        <taxon>Bacilli</taxon>
        <taxon>Bacillales</taxon>
        <taxon>Bacillaceae</taxon>
        <taxon>Oceanobacillus</taxon>
    </lineage>
</organism>
<dbReference type="Pfam" id="PF13370">
    <property type="entry name" value="Fer4_13"/>
    <property type="match status" value="1"/>
</dbReference>
<evidence type="ECO:0000313" key="3">
    <source>
        <dbReference type="EMBL" id="GGN56517.1"/>
    </source>
</evidence>
<gene>
    <name evidence="3" type="primary">fer</name>
    <name evidence="3" type="ORF">GCM10007971_16540</name>
</gene>
<comment type="caution">
    <text evidence="3">The sequence shown here is derived from an EMBL/GenBank/DDBJ whole genome shotgun (WGS) entry which is preliminary data.</text>
</comment>
<dbReference type="InterPro" id="IPR017896">
    <property type="entry name" value="4Fe4S_Fe-S-bd"/>
</dbReference>
<dbReference type="EMBL" id="BMOS01000009">
    <property type="protein sequence ID" value="GGN56517.1"/>
    <property type="molecule type" value="Genomic_DNA"/>
</dbReference>
<sequence>MYVIVNQDTCIACGNCGANAPKLFGYNEEGLSFVKIDGNTGTKKVKRRLRNDLLYAYEACPSMSIHISKKPFQTDK</sequence>
<protein>
    <submittedName>
        <fullName evidence="3">Ferredoxin</fullName>
    </submittedName>
</protein>
<feature type="domain" description="4Fe-4S ferredoxin-type" evidence="2">
    <location>
        <begin position="1"/>
        <end position="29"/>
    </location>
</feature>
<dbReference type="Gene3D" id="3.30.70.20">
    <property type="match status" value="1"/>
</dbReference>
<evidence type="ECO:0000259" key="2">
    <source>
        <dbReference type="PROSITE" id="PS51379"/>
    </source>
</evidence>
<dbReference type="AlphaFoldDB" id="A0A917XWN2"/>
<accession>A0A917XWN2</accession>
<reference evidence="3" key="1">
    <citation type="journal article" date="2014" name="Int. J. Syst. Evol. Microbiol.">
        <title>Complete genome sequence of Corynebacterium casei LMG S-19264T (=DSM 44701T), isolated from a smear-ripened cheese.</title>
        <authorList>
            <consortium name="US DOE Joint Genome Institute (JGI-PGF)"/>
            <person name="Walter F."/>
            <person name="Albersmeier A."/>
            <person name="Kalinowski J."/>
            <person name="Ruckert C."/>
        </authorList>
    </citation>
    <scope>NUCLEOTIDE SEQUENCE</scope>
    <source>
        <strain evidence="3">JCM 17251</strain>
    </source>
</reference>
<name>A0A917XWN2_9BACI</name>
<keyword evidence="4" id="KW-1185">Reference proteome</keyword>
<dbReference type="PANTHER" id="PTHR39163">
    <property type="entry name" value="FERREDOXIN"/>
    <property type="match status" value="1"/>
</dbReference>
<proteinExistence type="predicted"/>
<evidence type="ECO:0000313" key="4">
    <source>
        <dbReference type="Proteomes" id="UP000624041"/>
    </source>
</evidence>
<dbReference type="Proteomes" id="UP000624041">
    <property type="component" value="Unassembled WGS sequence"/>
</dbReference>
<dbReference type="RefSeq" id="WP_188856783.1">
    <property type="nucleotide sequence ID" value="NZ_BMOS01000009.1"/>
</dbReference>
<reference evidence="3" key="2">
    <citation type="submission" date="2020-09" db="EMBL/GenBank/DDBJ databases">
        <authorList>
            <person name="Sun Q."/>
            <person name="Ohkuma M."/>
        </authorList>
    </citation>
    <scope>NUCLEOTIDE SEQUENCE</scope>
    <source>
        <strain evidence="3">JCM 17251</strain>
    </source>
</reference>
<dbReference type="PANTHER" id="PTHR39163:SF1">
    <property type="entry name" value="FERREDOXIN"/>
    <property type="match status" value="1"/>
</dbReference>
<evidence type="ECO:0000256" key="1">
    <source>
        <dbReference type="ARBA" id="ARBA00001966"/>
    </source>
</evidence>
<dbReference type="SUPFAM" id="SSF54862">
    <property type="entry name" value="4Fe-4S ferredoxins"/>
    <property type="match status" value="1"/>
</dbReference>
<dbReference type="InterPro" id="IPR052395">
    <property type="entry name" value="ET_Ferredoxin"/>
</dbReference>